<sequence length="242" mass="27073">MRTFMNIDADTVSHVAGELNRTGFASISDYLTPEQLEAAREDIACEARFRGNASFAVRGTPNITGTLFERLVVSEEFQRLLLGVFTAGTGRTPLPTEKVHTVMRCLKGCDSARESNRFHYDATTLTVLLPVSMPECSTEQGRLVLFPNTRGLRFSALFNVIEKAVIQNRISQRLVAVAVRLGFLHPVKVVLAPGSLYFFWGYRSLHANEPCDPQALRSTVLFHYDNPHRHSQVARLLLPKGR</sequence>
<evidence type="ECO:0000313" key="1">
    <source>
        <dbReference type="EMBL" id="TYP66279.1"/>
    </source>
</evidence>
<organism evidence="1 2">
    <name type="scientific">Stutzerimonas stutzeri</name>
    <name type="common">Pseudomonas stutzeri</name>
    <dbReference type="NCBI Taxonomy" id="316"/>
    <lineage>
        <taxon>Bacteria</taxon>
        <taxon>Pseudomonadati</taxon>
        <taxon>Pseudomonadota</taxon>
        <taxon>Gammaproteobacteria</taxon>
        <taxon>Pseudomonadales</taxon>
        <taxon>Pseudomonadaceae</taxon>
        <taxon>Stutzerimonas</taxon>
    </lineage>
</organism>
<dbReference type="SUPFAM" id="SSF51197">
    <property type="entry name" value="Clavaminate synthase-like"/>
    <property type="match status" value="1"/>
</dbReference>
<gene>
    <name evidence="1" type="ORF">A9A72_121277</name>
</gene>
<reference evidence="1 2" key="1">
    <citation type="submission" date="2019-07" db="EMBL/GenBank/DDBJ databases">
        <title>Deep subsurface shale carbon reservoir microbial communities from Ohio and West Virginia, USA.</title>
        <authorList>
            <person name="Wrighton K."/>
        </authorList>
    </citation>
    <scope>NUCLEOTIDE SEQUENCE [LARGE SCALE GENOMIC DNA]</scope>
    <source>
        <strain evidence="1 2">NP_8Ht</strain>
    </source>
</reference>
<accession>A0A5S5BH11</accession>
<dbReference type="AlphaFoldDB" id="A0A5S5BH11"/>
<name>A0A5S5BH11_STUST</name>
<protein>
    <submittedName>
        <fullName evidence="1">Uncharacterized protein</fullName>
    </submittedName>
</protein>
<proteinExistence type="predicted"/>
<dbReference type="Proteomes" id="UP000324282">
    <property type="component" value="Unassembled WGS sequence"/>
</dbReference>
<evidence type="ECO:0000313" key="2">
    <source>
        <dbReference type="Proteomes" id="UP000324282"/>
    </source>
</evidence>
<dbReference type="EMBL" id="VNHQ01000011">
    <property type="protein sequence ID" value="TYP66279.1"/>
    <property type="molecule type" value="Genomic_DNA"/>
</dbReference>
<comment type="caution">
    <text evidence="1">The sequence shown here is derived from an EMBL/GenBank/DDBJ whole genome shotgun (WGS) entry which is preliminary data.</text>
</comment>